<organism evidence="1 2">
    <name type="scientific">Mytilus edulis</name>
    <name type="common">Blue mussel</name>
    <dbReference type="NCBI Taxonomy" id="6550"/>
    <lineage>
        <taxon>Eukaryota</taxon>
        <taxon>Metazoa</taxon>
        <taxon>Spiralia</taxon>
        <taxon>Lophotrochozoa</taxon>
        <taxon>Mollusca</taxon>
        <taxon>Bivalvia</taxon>
        <taxon>Autobranchia</taxon>
        <taxon>Pteriomorphia</taxon>
        <taxon>Mytilida</taxon>
        <taxon>Mytiloidea</taxon>
        <taxon>Mytilidae</taxon>
        <taxon>Mytilinae</taxon>
        <taxon>Mytilus</taxon>
    </lineage>
</organism>
<keyword evidence="2" id="KW-1185">Reference proteome</keyword>
<accession>A0A8S3VKT6</accession>
<gene>
    <name evidence="1" type="ORF">MEDL_69119</name>
</gene>
<dbReference type="EMBL" id="CAJPWZ010003333">
    <property type="protein sequence ID" value="CAG2257920.1"/>
    <property type="molecule type" value="Genomic_DNA"/>
</dbReference>
<comment type="caution">
    <text evidence="1">The sequence shown here is derived from an EMBL/GenBank/DDBJ whole genome shotgun (WGS) entry which is preliminary data.</text>
</comment>
<sequence length="157" mass="17552">MEKQIGRMQCVLCVDIKADLSAADNVDFIDKISALHIPTTVTISGCLKVENGTEAGCSKDLNMINENREILVNFLNDKIGSLNMQTSNFTEGKICILRLPYGDGGNEEVQNEIGANYLLDMARIRPSRFKIDFDIVNPICLLCCIIEIQFSKKGIWY</sequence>
<evidence type="ECO:0000313" key="2">
    <source>
        <dbReference type="Proteomes" id="UP000683360"/>
    </source>
</evidence>
<name>A0A8S3VKT6_MYTED</name>
<protein>
    <submittedName>
        <fullName evidence="1">Uncharacterized protein</fullName>
    </submittedName>
</protein>
<proteinExistence type="predicted"/>
<dbReference type="Proteomes" id="UP000683360">
    <property type="component" value="Unassembled WGS sequence"/>
</dbReference>
<dbReference type="OrthoDB" id="6176586at2759"/>
<dbReference type="AlphaFoldDB" id="A0A8S3VKT6"/>
<reference evidence="1" key="1">
    <citation type="submission" date="2021-03" db="EMBL/GenBank/DDBJ databases">
        <authorList>
            <person name="Bekaert M."/>
        </authorList>
    </citation>
    <scope>NUCLEOTIDE SEQUENCE</scope>
</reference>
<evidence type="ECO:0000313" key="1">
    <source>
        <dbReference type="EMBL" id="CAG2257920.1"/>
    </source>
</evidence>